<evidence type="ECO:0000256" key="2">
    <source>
        <dbReference type="ARBA" id="ARBA00007118"/>
    </source>
</evidence>
<feature type="domain" description="Nitroreductase" evidence="6">
    <location>
        <begin position="8"/>
        <end position="201"/>
    </location>
</feature>
<dbReference type="PANTHER" id="PTHR43673:SF2">
    <property type="entry name" value="NITROREDUCTASE"/>
    <property type="match status" value="1"/>
</dbReference>
<evidence type="ECO:0000313" key="7">
    <source>
        <dbReference type="EMBL" id="SFV75570.1"/>
    </source>
</evidence>
<protein>
    <submittedName>
        <fullName evidence="7">Oxygen-insensitive NADPH nitroreductase</fullName>
        <ecNumber evidence="7">1.-.-.-</ecNumber>
    </submittedName>
</protein>
<proteinExistence type="inferred from homology"/>
<dbReference type="EC" id="1.-.-.-" evidence="7"/>
<dbReference type="InterPro" id="IPR029479">
    <property type="entry name" value="Nitroreductase"/>
</dbReference>
<dbReference type="InterPro" id="IPR000415">
    <property type="entry name" value="Nitroreductase-like"/>
</dbReference>
<gene>
    <name evidence="7" type="ORF">MNB_SM-3-984</name>
</gene>
<evidence type="ECO:0000256" key="1">
    <source>
        <dbReference type="ARBA" id="ARBA00001917"/>
    </source>
</evidence>
<organism evidence="7">
    <name type="scientific">hydrothermal vent metagenome</name>
    <dbReference type="NCBI Taxonomy" id="652676"/>
    <lineage>
        <taxon>unclassified sequences</taxon>
        <taxon>metagenomes</taxon>
        <taxon>ecological metagenomes</taxon>
    </lineage>
</organism>
<evidence type="ECO:0000256" key="3">
    <source>
        <dbReference type="ARBA" id="ARBA00022630"/>
    </source>
</evidence>
<dbReference type="CDD" id="cd02136">
    <property type="entry name" value="PnbA_NfnB-like"/>
    <property type="match status" value="1"/>
</dbReference>
<name>A0A1W1D4Z8_9ZZZZ</name>
<keyword evidence="5 7" id="KW-0560">Oxidoreductase</keyword>
<dbReference type="PANTHER" id="PTHR43673">
    <property type="entry name" value="NAD(P)H NITROREDUCTASE YDGI-RELATED"/>
    <property type="match status" value="1"/>
</dbReference>
<sequence>MPSVLEAIYNRSSKRAYLPKPVEKETLKSILEAAQQTPSGANMQPWITYAVSDEKVLKEIGDAIIAKMDAGVENDQFIQYYPLKWVNPYKKRRVITGAGLYKLLGVDRKDTQTRIEMWKDNFRWFGAKTVVFVCTDKANIDGAQGVLLDCGAYMQTIMLAAQEFGVDSCPQGSTTEFGRVIADVLNLPENLVVLYSVVLGYEDKDAKINSYKPERVKLEESVTFID</sequence>
<dbReference type="SUPFAM" id="SSF55469">
    <property type="entry name" value="FMN-dependent nitroreductase-like"/>
    <property type="match status" value="1"/>
</dbReference>
<evidence type="ECO:0000256" key="5">
    <source>
        <dbReference type="ARBA" id="ARBA00023002"/>
    </source>
</evidence>
<dbReference type="AlphaFoldDB" id="A0A1W1D4Z8"/>
<accession>A0A1W1D4Z8</accession>
<evidence type="ECO:0000259" key="6">
    <source>
        <dbReference type="Pfam" id="PF00881"/>
    </source>
</evidence>
<comment type="cofactor">
    <cofactor evidence="1">
        <name>FMN</name>
        <dbReference type="ChEBI" id="CHEBI:58210"/>
    </cofactor>
</comment>
<keyword evidence="3" id="KW-0285">Flavoprotein</keyword>
<dbReference type="EMBL" id="FPHP01000044">
    <property type="protein sequence ID" value="SFV75570.1"/>
    <property type="molecule type" value="Genomic_DNA"/>
</dbReference>
<comment type="similarity">
    <text evidence="2">Belongs to the nitroreductase family.</text>
</comment>
<dbReference type="Gene3D" id="3.40.109.10">
    <property type="entry name" value="NADH Oxidase"/>
    <property type="match status" value="1"/>
</dbReference>
<keyword evidence="4" id="KW-0288">FMN</keyword>
<evidence type="ECO:0000256" key="4">
    <source>
        <dbReference type="ARBA" id="ARBA00022643"/>
    </source>
</evidence>
<dbReference type="GO" id="GO:0016491">
    <property type="term" value="F:oxidoreductase activity"/>
    <property type="evidence" value="ECO:0007669"/>
    <property type="project" value="UniProtKB-KW"/>
</dbReference>
<reference evidence="7" key="1">
    <citation type="submission" date="2016-10" db="EMBL/GenBank/DDBJ databases">
        <authorList>
            <person name="de Groot N.N."/>
        </authorList>
    </citation>
    <scope>NUCLEOTIDE SEQUENCE</scope>
</reference>
<dbReference type="Pfam" id="PF00881">
    <property type="entry name" value="Nitroreductase"/>
    <property type="match status" value="1"/>
</dbReference>